<comment type="subcellular location">
    <subcellularLocation>
        <location evidence="1">Cell membrane</location>
        <topology evidence="1">Multi-pass membrane protein</topology>
    </subcellularLocation>
</comment>
<keyword evidence="6 9" id="KW-0472">Membrane</keyword>
<dbReference type="KEGG" id="bbel:109463747"/>
<keyword evidence="2" id="KW-1003">Cell membrane</keyword>
<keyword evidence="3 9" id="KW-0812">Transmembrane</keyword>
<evidence type="ECO:0000256" key="6">
    <source>
        <dbReference type="ARBA" id="ARBA00023136"/>
    </source>
</evidence>
<dbReference type="InterPro" id="IPR000276">
    <property type="entry name" value="GPCR_Rhodpsn"/>
</dbReference>
<dbReference type="PRINTS" id="PR00237">
    <property type="entry name" value="GPCRRHODOPSN"/>
</dbReference>
<feature type="transmembrane region" description="Helical" evidence="9">
    <location>
        <begin position="167"/>
        <end position="190"/>
    </location>
</feature>
<feature type="transmembrane region" description="Helical" evidence="9">
    <location>
        <begin position="89"/>
        <end position="109"/>
    </location>
</feature>
<feature type="domain" description="G-protein coupled receptors family 1 profile" evidence="10">
    <location>
        <begin position="24"/>
        <end position="266"/>
    </location>
</feature>
<gene>
    <name evidence="12" type="primary">LOC109463747</name>
</gene>
<dbReference type="PROSITE" id="PS50262">
    <property type="entry name" value="G_PROTEIN_RECEP_F1_2"/>
    <property type="match status" value="1"/>
</dbReference>
<keyword evidence="4 9" id="KW-1133">Transmembrane helix</keyword>
<dbReference type="GO" id="GO:0005886">
    <property type="term" value="C:plasma membrane"/>
    <property type="evidence" value="ECO:0007669"/>
    <property type="project" value="UniProtKB-SubCell"/>
</dbReference>
<feature type="transmembrane region" description="Helical" evidence="9">
    <location>
        <begin position="46"/>
        <end position="69"/>
    </location>
</feature>
<evidence type="ECO:0000256" key="1">
    <source>
        <dbReference type="ARBA" id="ARBA00004651"/>
    </source>
</evidence>
<dbReference type="PANTHER" id="PTHR24228">
    <property type="entry name" value="B2 BRADYKININ RECEPTOR/ANGIOTENSIN II RECEPTOR"/>
    <property type="match status" value="1"/>
</dbReference>
<evidence type="ECO:0000313" key="12">
    <source>
        <dbReference type="RefSeq" id="XP_019616153.1"/>
    </source>
</evidence>
<protein>
    <submittedName>
        <fullName evidence="12">Melatonin receptor type 1B-B-like</fullName>
    </submittedName>
</protein>
<evidence type="ECO:0000256" key="5">
    <source>
        <dbReference type="ARBA" id="ARBA00023040"/>
    </source>
</evidence>
<evidence type="ECO:0000313" key="11">
    <source>
        <dbReference type="Proteomes" id="UP000515135"/>
    </source>
</evidence>
<evidence type="ECO:0000259" key="10">
    <source>
        <dbReference type="PROSITE" id="PS50262"/>
    </source>
</evidence>
<evidence type="ECO:0000256" key="3">
    <source>
        <dbReference type="ARBA" id="ARBA00022692"/>
    </source>
</evidence>
<keyword evidence="7" id="KW-0675">Receptor</keyword>
<feature type="transmembrane region" description="Helical" evidence="9">
    <location>
        <begin position="247"/>
        <end position="269"/>
    </location>
</feature>
<dbReference type="CDD" id="cd00637">
    <property type="entry name" value="7tm_classA_rhodopsin-like"/>
    <property type="match status" value="1"/>
</dbReference>
<evidence type="ECO:0000256" key="4">
    <source>
        <dbReference type="ARBA" id="ARBA00022989"/>
    </source>
</evidence>
<dbReference type="Proteomes" id="UP000515135">
    <property type="component" value="Unplaced"/>
</dbReference>
<dbReference type="SUPFAM" id="SSF81321">
    <property type="entry name" value="Family A G protein-coupled receptor-like"/>
    <property type="match status" value="1"/>
</dbReference>
<dbReference type="Gene3D" id="1.20.1070.10">
    <property type="entry name" value="Rhodopsin 7-helix transmembrane proteins"/>
    <property type="match status" value="1"/>
</dbReference>
<dbReference type="Pfam" id="PF00001">
    <property type="entry name" value="7tm_1"/>
    <property type="match status" value="1"/>
</dbReference>
<evidence type="ECO:0000256" key="2">
    <source>
        <dbReference type="ARBA" id="ARBA00022475"/>
    </source>
</evidence>
<accession>A0A6P4XVM3</accession>
<keyword evidence="11" id="KW-1185">Reference proteome</keyword>
<keyword evidence="8" id="KW-0807">Transducer</keyword>
<proteinExistence type="predicted"/>
<feature type="transmembrane region" description="Helical" evidence="9">
    <location>
        <begin position="121"/>
        <end position="142"/>
    </location>
</feature>
<dbReference type="InterPro" id="IPR017452">
    <property type="entry name" value="GPCR_Rhodpsn_7TM"/>
</dbReference>
<dbReference type="RefSeq" id="XP_019616153.1">
    <property type="nucleotide sequence ID" value="XM_019760594.1"/>
</dbReference>
<dbReference type="PANTHER" id="PTHR24228:SF72">
    <property type="entry name" value="G-PROTEIN COUPLED RECEPTORS FAMILY 1 PROFILE DOMAIN-CONTAINING PROTEIN"/>
    <property type="match status" value="1"/>
</dbReference>
<evidence type="ECO:0000256" key="7">
    <source>
        <dbReference type="ARBA" id="ARBA00023170"/>
    </source>
</evidence>
<keyword evidence="5" id="KW-0297">G-protein coupled receptor</keyword>
<evidence type="ECO:0000256" key="9">
    <source>
        <dbReference type="SAM" id="Phobius"/>
    </source>
</evidence>
<dbReference type="OrthoDB" id="10044919at2759"/>
<dbReference type="AlphaFoldDB" id="A0A6P4XVM3"/>
<name>A0A6P4XVM3_BRABE</name>
<feature type="transmembrane region" description="Helical" evidence="9">
    <location>
        <begin position="221"/>
        <end position="241"/>
    </location>
</feature>
<sequence length="289" mass="31922">MEISGWIYVVVIILGIIIAATLIGCLLTILVIWTRPVLQKLVNAPLVSLSCADIISSSFGAPLLIHAFLHPGWEPPGALCWLQAYATVVLWGVSSCHMACIAVQRYFMVCTSSTLLKSKRVLFSMLSLTWLIPFLSALPIHIVEEVKVNPKLKRCGMGASTNQWGKMLPTVVSFMAPFIVTIISYALILYHVRMSKKRVGAHGSSPQNSAAERQITRMMMILFAVYTVCSMPLIVMVIFSSRVPPEAFTVGQVLMALNGALNPIIYGLMNRNIRQGYKHIRDSMLNSIV</sequence>
<feature type="transmembrane region" description="Helical" evidence="9">
    <location>
        <begin position="6"/>
        <end position="34"/>
    </location>
</feature>
<evidence type="ECO:0000256" key="8">
    <source>
        <dbReference type="ARBA" id="ARBA00023224"/>
    </source>
</evidence>
<organism evidence="11 12">
    <name type="scientific">Branchiostoma belcheri</name>
    <name type="common">Amphioxus</name>
    <dbReference type="NCBI Taxonomy" id="7741"/>
    <lineage>
        <taxon>Eukaryota</taxon>
        <taxon>Metazoa</taxon>
        <taxon>Chordata</taxon>
        <taxon>Cephalochordata</taxon>
        <taxon>Leptocardii</taxon>
        <taxon>Amphioxiformes</taxon>
        <taxon>Branchiostomatidae</taxon>
        <taxon>Branchiostoma</taxon>
    </lineage>
</organism>
<dbReference type="GO" id="GO:0004930">
    <property type="term" value="F:G protein-coupled receptor activity"/>
    <property type="evidence" value="ECO:0007669"/>
    <property type="project" value="UniProtKB-KW"/>
</dbReference>
<reference evidence="12" key="1">
    <citation type="submission" date="2025-08" db="UniProtKB">
        <authorList>
            <consortium name="RefSeq"/>
        </authorList>
    </citation>
    <scope>IDENTIFICATION</scope>
    <source>
        <tissue evidence="12">Gonad</tissue>
    </source>
</reference>
<dbReference type="GeneID" id="109463747"/>